<accession>A0ABU6SR51</accession>
<comment type="caution">
    <text evidence="2">The sequence shown here is derived from an EMBL/GenBank/DDBJ whole genome shotgun (WGS) entry which is preliminary data.</text>
</comment>
<keyword evidence="3" id="KW-1185">Reference proteome</keyword>
<sequence length="179" mass="19344">METLAFFSLTSSIHRAATVPPPRYPRYSLHHSSPTLFFTAPSPPLTAPPSRSLISPFLPPSTADALLHCAVGKKNTHTDTEREDDGARGAGCRRRREERQGKWSERVRREKGRATGGCDAKGERFAPPCRRRASPSSTPSSSSSSGGVAIIDSLDRVVSATCWRSSSATGKTDKGSFRS</sequence>
<proteinExistence type="predicted"/>
<name>A0ABU6SR51_9FABA</name>
<protein>
    <submittedName>
        <fullName evidence="2">Uncharacterized protein</fullName>
    </submittedName>
</protein>
<evidence type="ECO:0000313" key="3">
    <source>
        <dbReference type="Proteomes" id="UP001341840"/>
    </source>
</evidence>
<dbReference type="Proteomes" id="UP001341840">
    <property type="component" value="Unassembled WGS sequence"/>
</dbReference>
<dbReference type="EMBL" id="JASCZI010061356">
    <property type="protein sequence ID" value="MED6138515.1"/>
    <property type="molecule type" value="Genomic_DNA"/>
</dbReference>
<feature type="compositionally biased region" description="Low complexity" evidence="1">
    <location>
        <begin position="134"/>
        <end position="145"/>
    </location>
</feature>
<organism evidence="2 3">
    <name type="scientific">Stylosanthes scabra</name>
    <dbReference type="NCBI Taxonomy" id="79078"/>
    <lineage>
        <taxon>Eukaryota</taxon>
        <taxon>Viridiplantae</taxon>
        <taxon>Streptophyta</taxon>
        <taxon>Embryophyta</taxon>
        <taxon>Tracheophyta</taxon>
        <taxon>Spermatophyta</taxon>
        <taxon>Magnoliopsida</taxon>
        <taxon>eudicotyledons</taxon>
        <taxon>Gunneridae</taxon>
        <taxon>Pentapetalae</taxon>
        <taxon>rosids</taxon>
        <taxon>fabids</taxon>
        <taxon>Fabales</taxon>
        <taxon>Fabaceae</taxon>
        <taxon>Papilionoideae</taxon>
        <taxon>50 kb inversion clade</taxon>
        <taxon>dalbergioids sensu lato</taxon>
        <taxon>Dalbergieae</taxon>
        <taxon>Pterocarpus clade</taxon>
        <taxon>Stylosanthes</taxon>
    </lineage>
</organism>
<feature type="region of interest" description="Disordered" evidence="1">
    <location>
        <begin position="75"/>
        <end position="148"/>
    </location>
</feature>
<gene>
    <name evidence="2" type="ORF">PIB30_074877</name>
</gene>
<evidence type="ECO:0000256" key="1">
    <source>
        <dbReference type="SAM" id="MobiDB-lite"/>
    </source>
</evidence>
<reference evidence="2 3" key="1">
    <citation type="journal article" date="2023" name="Plants (Basel)">
        <title>Bridging the Gap: Combining Genomics and Transcriptomics Approaches to Understand Stylosanthes scabra, an Orphan Legume from the Brazilian Caatinga.</title>
        <authorList>
            <person name="Ferreira-Neto J.R.C."/>
            <person name="da Silva M.D."/>
            <person name="Binneck E."/>
            <person name="de Melo N.F."/>
            <person name="da Silva R.H."/>
            <person name="de Melo A.L.T.M."/>
            <person name="Pandolfi V."/>
            <person name="Bustamante F.O."/>
            <person name="Brasileiro-Vidal A.C."/>
            <person name="Benko-Iseppon A.M."/>
        </authorList>
    </citation>
    <scope>NUCLEOTIDE SEQUENCE [LARGE SCALE GENOMIC DNA]</scope>
    <source>
        <tissue evidence="2">Leaves</tissue>
    </source>
</reference>
<feature type="compositionally biased region" description="Basic and acidic residues" evidence="1">
    <location>
        <begin position="95"/>
        <end position="108"/>
    </location>
</feature>
<evidence type="ECO:0000313" key="2">
    <source>
        <dbReference type="EMBL" id="MED6138515.1"/>
    </source>
</evidence>